<dbReference type="RefSeq" id="WP_209263927.1">
    <property type="nucleotide sequence ID" value="NZ_JAFFZN010000004.1"/>
</dbReference>
<accession>A0ABS3WPQ8</accession>
<evidence type="ECO:0000256" key="1">
    <source>
        <dbReference type="SAM" id="MobiDB-lite"/>
    </source>
</evidence>
<comment type="caution">
    <text evidence="2">The sequence shown here is derived from an EMBL/GenBank/DDBJ whole genome shotgun (WGS) entry which is preliminary data.</text>
</comment>
<dbReference type="EMBL" id="JAFFZN010000004">
    <property type="protein sequence ID" value="MBO8185105.1"/>
    <property type="molecule type" value="Genomic_DNA"/>
</dbReference>
<feature type="region of interest" description="Disordered" evidence="1">
    <location>
        <begin position="1"/>
        <end position="26"/>
    </location>
</feature>
<reference evidence="2 3" key="1">
    <citation type="submission" date="2021-02" db="EMBL/GenBank/DDBJ databases">
        <title>Streptomyces spirodelae sp. nov., isolated from duckweed.</title>
        <authorList>
            <person name="Saimee Y."/>
            <person name="Duangmal K."/>
        </authorList>
    </citation>
    <scope>NUCLEOTIDE SEQUENCE [LARGE SCALE GENOMIC DNA]</scope>
    <source>
        <strain evidence="2 3">DW4-2</strain>
    </source>
</reference>
<sequence>MQPPDAWRMHGLGPASEEARRLAAQEPPQLIPRTITDVDEPRATALAVPPRRLRRPR</sequence>
<keyword evidence="3" id="KW-1185">Reference proteome</keyword>
<proteinExistence type="predicted"/>
<evidence type="ECO:0000313" key="3">
    <source>
        <dbReference type="Proteomes" id="UP001518976"/>
    </source>
</evidence>
<dbReference type="Proteomes" id="UP001518976">
    <property type="component" value="Unassembled WGS sequence"/>
</dbReference>
<name>A0ABS3WPQ8_9ACTN</name>
<evidence type="ECO:0000313" key="2">
    <source>
        <dbReference type="EMBL" id="MBO8185105.1"/>
    </source>
</evidence>
<protein>
    <submittedName>
        <fullName evidence="2">Uncharacterized protein</fullName>
    </submittedName>
</protein>
<organism evidence="2 3">
    <name type="scientific">Streptomyces spirodelae</name>
    <dbReference type="NCBI Taxonomy" id="2812904"/>
    <lineage>
        <taxon>Bacteria</taxon>
        <taxon>Bacillati</taxon>
        <taxon>Actinomycetota</taxon>
        <taxon>Actinomycetes</taxon>
        <taxon>Kitasatosporales</taxon>
        <taxon>Streptomycetaceae</taxon>
        <taxon>Streptomyces</taxon>
    </lineage>
</organism>
<gene>
    <name evidence="2" type="ORF">JW592_06415</name>
</gene>